<feature type="transmembrane region" description="Helical" evidence="10">
    <location>
        <begin position="411"/>
        <end position="433"/>
    </location>
</feature>
<evidence type="ECO:0000256" key="1">
    <source>
        <dbReference type="ARBA" id="ARBA00004651"/>
    </source>
</evidence>
<feature type="transmembrane region" description="Helical" evidence="10">
    <location>
        <begin position="87"/>
        <end position="108"/>
    </location>
</feature>
<evidence type="ECO:0000256" key="10">
    <source>
        <dbReference type="SAM" id="Phobius"/>
    </source>
</evidence>
<dbReference type="STRING" id="937777.Deipe_2195"/>
<evidence type="ECO:0000256" key="5">
    <source>
        <dbReference type="ARBA" id="ARBA00022692"/>
    </source>
</evidence>
<evidence type="ECO:0000256" key="3">
    <source>
        <dbReference type="ARBA" id="ARBA00022449"/>
    </source>
</evidence>
<accession>L0A3U7</accession>
<feature type="transmembrane region" description="Helical" evidence="10">
    <location>
        <begin position="128"/>
        <end position="148"/>
    </location>
</feature>
<keyword evidence="5 10" id="KW-0812">Transmembrane</keyword>
<evidence type="ECO:0000256" key="6">
    <source>
        <dbReference type="ARBA" id="ARBA00022989"/>
    </source>
</evidence>
<feature type="transmembrane region" description="Helical" evidence="10">
    <location>
        <begin position="186"/>
        <end position="211"/>
    </location>
</feature>
<evidence type="ECO:0000256" key="8">
    <source>
        <dbReference type="ARBA" id="ARBA00023136"/>
    </source>
</evidence>
<dbReference type="GO" id="GO:0005886">
    <property type="term" value="C:plasma membrane"/>
    <property type="evidence" value="ECO:0007669"/>
    <property type="project" value="UniProtKB-SubCell"/>
</dbReference>
<feature type="transmembrane region" description="Helical" evidence="10">
    <location>
        <begin position="347"/>
        <end position="365"/>
    </location>
</feature>
<evidence type="ECO:0000313" key="11">
    <source>
        <dbReference type="EMBL" id="AFZ67680.1"/>
    </source>
</evidence>
<organism evidence="11 12">
    <name type="scientific">Deinococcus peraridilitoris (strain DSM 19664 / LMG 22246 / CIP 109416 / KR-200)</name>
    <dbReference type="NCBI Taxonomy" id="937777"/>
    <lineage>
        <taxon>Bacteria</taxon>
        <taxon>Thermotogati</taxon>
        <taxon>Deinococcota</taxon>
        <taxon>Deinococci</taxon>
        <taxon>Deinococcales</taxon>
        <taxon>Deinococcaceae</taxon>
        <taxon>Deinococcus</taxon>
    </lineage>
</organism>
<protein>
    <recommendedName>
        <fullName evidence="9">Multidrug-efflux transporter</fullName>
    </recommendedName>
</protein>
<evidence type="ECO:0000256" key="9">
    <source>
        <dbReference type="ARBA" id="ARBA00031636"/>
    </source>
</evidence>
<dbReference type="Pfam" id="PF01554">
    <property type="entry name" value="MatE"/>
    <property type="match status" value="2"/>
</dbReference>
<dbReference type="OrthoDB" id="9780160at2"/>
<dbReference type="GO" id="GO:0015297">
    <property type="term" value="F:antiporter activity"/>
    <property type="evidence" value="ECO:0007669"/>
    <property type="project" value="UniProtKB-KW"/>
</dbReference>
<name>L0A3U7_DEIPD</name>
<dbReference type="Proteomes" id="UP000010467">
    <property type="component" value="Chromosome"/>
</dbReference>
<dbReference type="InterPro" id="IPR048279">
    <property type="entry name" value="MdtK-like"/>
</dbReference>
<dbReference type="HOGENOM" id="CLU_012893_5_1_0"/>
<dbReference type="AlphaFoldDB" id="L0A3U7"/>
<feature type="transmembrane region" description="Helical" evidence="10">
    <location>
        <begin position="21"/>
        <end position="47"/>
    </location>
</feature>
<evidence type="ECO:0000256" key="4">
    <source>
        <dbReference type="ARBA" id="ARBA00022475"/>
    </source>
</evidence>
<evidence type="ECO:0000256" key="2">
    <source>
        <dbReference type="ARBA" id="ARBA00022448"/>
    </source>
</evidence>
<sequence length="452" mass="47447">MTRAHLRNVLRLALPASFEAVIQLVFNFLAQLIVATLGATAVAAVGFSNNVTLLGVFTLGTLGAGAGILVARAYGARDHATIRRVTSTALVVAATVTLALALGVAAFAQSVLGALGAPEELSETAAPFFQVALFAVPLIVVSVVAGSVLRSLERPRIPMFATLAAAALNVALGYGLVHGVSGLPRLGLAGAAWGALAGQGLRVCWLLWVLYGRSGLMRWAWPKPDAAGWRQLRELLHLSLPLAATQLAWSGGNLLYALLLARLSTTALAGVQIAYTIEGIFVVASFGLVPAATALIGQAVGQGDERRAREWALVIQRFGLITGVVFGALFALTAFALPNLYPGVGEGVRKIAFGAILLNATFQVAKVANMVRGGGVLPSGSDTRGVLIGDAAGAFVIGLPLAWLLAFELNFGVWGVLWARVAEELVKLVIFTWRTRKLVWRRVIEERALQAV</sequence>
<proteinExistence type="predicted"/>
<reference evidence="12" key="1">
    <citation type="submission" date="2012-03" db="EMBL/GenBank/DDBJ databases">
        <title>Complete sequence of chromosome of Deinococcus peraridilitoris DSM 19664.</title>
        <authorList>
            <person name="Lucas S."/>
            <person name="Copeland A."/>
            <person name="Lapidus A."/>
            <person name="Glavina del Rio T."/>
            <person name="Dalin E."/>
            <person name="Tice H."/>
            <person name="Bruce D."/>
            <person name="Goodwin L."/>
            <person name="Pitluck S."/>
            <person name="Peters L."/>
            <person name="Mikhailova N."/>
            <person name="Lu M."/>
            <person name="Kyrpides N."/>
            <person name="Mavromatis K."/>
            <person name="Ivanova N."/>
            <person name="Brettin T."/>
            <person name="Detter J.C."/>
            <person name="Han C."/>
            <person name="Larimer F."/>
            <person name="Land M."/>
            <person name="Hauser L."/>
            <person name="Markowitz V."/>
            <person name="Cheng J.-F."/>
            <person name="Hugenholtz P."/>
            <person name="Woyke T."/>
            <person name="Wu D."/>
            <person name="Pukall R."/>
            <person name="Steenblock K."/>
            <person name="Brambilla E."/>
            <person name="Klenk H.-P."/>
            <person name="Eisen J.A."/>
        </authorList>
    </citation>
    <scope>NUCLEOTIDE SEQUENCE [LARGE SCALE GENOMIC DNA]</scope>
    <source>
        <strain evidence="12">DSM 19664 / LMG 22246 / CIP 109416 / KR-200</strain>
    </source>
</reference>
<evidence type="ECO:0000256" key="7">
    <source>
        <dbReference type="ARBA" id="ARBA00023065"/>
    </source>
</evidence>
<dbReference type="GO" id="GO:0042910">
    <property type="term" value="F:xenobiotic transmembrane transporter activity"/>
    <property type="evidence" value="ECO:0007669"/>
    <property type="project" value="InterPro"/>
</dbReference>
<feature type="transmembrane region" description="Helical" evidence="10">
    <location>
        <begin position="160"/>
        <end position="180"/>
    </location>
</feature>
<dbReference type="InterPro" id="IPR050222">
    <property type="entry name" value="MATE_MdtK"/>
</dbReference>
<feature type="transmembrane region" description="Helical" evidence="10">
    <location>
        <begin position="53"/>
        <end position="75"/>
    </location>
</feature>
<evidence type="ECO:0000313" key="12">
    <source>
        <dbReference type="Proteomes" id="UP000010467"/>
    </source>
</evidence>
<keyword evidence="6 10" id="KW-1133">Transmembrane helix</keyword>
<dbReference type="PANTHER" id="PTHR43298:SF2">
    <property type="entry name" value="FMN_FAD EXPORTER YEEO-RELATED"/>
    <property type="match status" value="1"/>
</dbReference>
<dbReference type="InterPro" id="IPR002528">
    <property type="entry name" value="MATE_fam"/>
</dbReference>
<dbReference type="PANTHER" id="PTHR43298">
    <property type="entry name" value="MULTIDRUG RESISTANCE PROTEIN NORM-RELATED"/>
    <property type="match status" value="1"/>
</dbReference>
<feature type="transmembrane region" description="Helical" evidence="10">
    <location>
        <begin position="318"/>
        <end position="341"/>
    </location>
</feature>
<keyword evidence="2" id="KW-0813">Transport</keyword>
<keyword evidence="12" id="KW-1185">Reference proteome</keyword>
<dbReference type="NCBIfam" id="TIGR00797">
    <property type="entry name" value="matE"/>
    <property type="match status" value="1"/>
</dbReference>
<keyword evidence="3" id="KW-0050">Antiport</keyword>
<keyword evidence="8 10" id="KW-0472">Membrane</keyword>
<gene>
    <name evidence="11" type="ordered locus">Deipe_2195</name>
</gene>
<dbReference type="PIRSF" id="PIRSF006603">
    <property type="entry name" value="DinF"/>
    <property type="match status" value="1"/>
</dbReference>
<keyword evidence="4" id="KW-1003">Cell membrane</keyword>
<dbReference type="EMBL" id="CP003382">
    <property type="protein sequence ID" value="AFZ67680.1"/>
    <property type="molecule type" value="Genomic_DNA"/>
</dbReference>
<feature type="transmembrane region" description="Helical" evidence="10">
    <location>
        <begin position="386"/>
        <end position="405"/>
    </location>
</feature>
<comment type="subcellular location">
    <subcellularLocation>
        <location evidence="1">Cell membrane</location>
        <topology evidence="1">Multi-pass membrane protein</topology>
    </subcellularLocation>
</comment>
<keyword evidence="7" id="KW-0406">Ion transport</keyword>
<dbReference type="RefSeq" id="WP_015235983.1">
    <property type="nucleotide sequence ID" value="NC_019793.1"/>
</dbReference>
<dbReference type="GO" id="GO:0006811">
    <property type="term" value="P:monoatomic ion transport"/>
    <property type="evidence" value="ECO:0007669"/>
    <property type="project" value="UniProtKB-KW"/>
</dbReference>
<dbReference type="KEGG" id="dpd:Deipe_2195"/>
<feature type="transmembrane region" description="Helical" evidence="10">
    <location>
        <begin position="273"/>
        <end position="297"/>
    </location>
</feature>
<dbReference type="PATRIC" id="fig|937777.3.peg.2196"/>
<dbReference type="eggNOG" id="COG0534">
    <property type="taxonomic scope" value="Bacteria"/>
</dbReference>